<dbReference type="InterPro" id="IPR010920">
    <property type="entry name" value="LSM_dom_sf"/>
</dbReference>
<dbReference type="GO" id="GO:0005886">
    <property type="term" value="C:plasma membrane"/>
    <property type="evidence" value="ECO:0007669"/>
    <property type="project" value="UniProtKB-SubCell"/>
</dbReference>
<dbReference type="InterPro" id="IPR011014">
    <property type="entry name" value="MscS_channel_TM-2"/>
</dbReference>
<feature type="compositionally biased region" description="Basic and acidic residues" evidence="7">
    <location>
        <begin position="382"/>
        <end position="398"/>
    </location>
</feature>
<dbReference type="InterPro" id="IPR011066">
    <property type="entry name" value="MscS_channel_C_sf"/>
</dbReference>
<feature type="transmembrane region" description="Helical" evidence="8">
    <location>
        <begin position="197"/>
        <end position="226"/>
    </location>
</feature>
<keyword evidence="5 8" id="KW-1133">Transmembrane helix</keyword>
<dbReference type="Proteomes" id="UP000183894">
    <property type="component" value="Unassembled WGS sequence"/>
</dbReference>
<keyword evidence="6 8" id="KW-0472">Membrane</keyword>
<evidence type="ECO:0000256" key="4">
    <source>
        <dbReference type="ARBA" id="ARBA00022692"/>
    </source>
</evidence>
<evidence type="ECO:0000256" key="5">
    <source>
        <dbReference type="ARBA" id="ARBA00022989"/>
    </source>
</evidence>
<evidence type="ECO:0000256" key="2">
    <source>
        <dbReference type="ARBA" id="ARBA00008017"/>
    </source>
</evidence>
<gene>
    <name evidence="11" type="ORF">SAMN04488691_10637</name>
</gene>
<dbReference type="RefSeq" id="WP_074794817.1">
    <property type="nucleotide sequence ID" value="NZ_FOAD01000006.1"/>
</dbReference>
<keyword evidence="3" id="KW-1003">Cell membrane</keyword>
<evidence type="ECO:0000256" key="6">
    <source>
        <dbReference type="ARBA" id="ARBA00023136"/>
    </source>
</evidence>
<comment type="similarity">
    <text evidence="2">Belongs to the MscS (TC 1.A.23) family.</text>
</comment>
<sequence>MAEPLGTGGGIVSWVENLRSTLAQFVSTEERIGISAAIVTLALGLALYLAPRVVSRAATELHKRVLEHPRVPDAVHDVAWMFPATVLVRTLQLTIFLGVGLSLLLLWGYDAAAITVAAIIAAALPNVAKLVTTVLLLAGAFVGTNVLEDRLESYANSVDHINAHQQGIVFRVLQVVVLLAVGMATLTVWQFEIGGLLVGAGFLGIVVGMAARQTLGSLIAGFVLMFSRPFELGDWVEIDDAEGIVTDITIINTRLSNADGETVVFPNDRVTNAKITNRTKRNRLRLRLNVGIDYEADIKHAEEVAKDALTDLQFVESVPEPQVMPTTFGDSSIGLQVLFWITNPSAPRRMRAQAEVLRSIKSAFDHEGIKIPYPQRELLAREEASGFKIRGEGPKTEPMESQSASSPSND</sequence>
<protein>
    <submittedName>
        <fullName evidence="11">Small-conductance mechanosensitive channel</fullName>
    </submittedName>
</protein>
<keyword evidence="4 8" id="KW-0812">Transmembrane</keyword>
<dbReference type="GO" id="GO:0008381">
    <property type="term" value="F:mechanosensitive monoatomic ion channel activity"/>
    <property type="evidence" value="ECO:0007669"/>
    <property type="project" value="InterPro"/>
</dbReference>
<evidence type="ECO:0000313" key="11">
    <source>
        <dbReference type="EMBL" id="SEL59657.1"/>
    </source>
</evidence>
<evidence type="ECO:0000313" key="12">
    <source>
        <dbReference type="Proteomes" id="UP000183894"/>
    </source>
</evidence>
<dbReference type="Gene3D" id="1.10.287.1260">
    <property type="match status" value="1"/>
</dbReference>
<comment type="subcellular location">
    <subcellularLocation>
        <location evidence="1">Cell membrane</location>
        <topology evidence="1">Multi-pass membrane protein</topology>
    </subcellularLocation>
</comment>
<reference evidence="11 12" key="1">
    <citation type="submission" date="2016-10" db="EMBL/GenBank/DDBJ databases">
        <authorList>
            <person name="de Groot N.N."/>
        </authorList>
    </citation>
    <scope>NUCLEOTIDE SEQUENCE [LARGE SCALE GENOMIC DNA]</scope>
    <source>
        <strain evidence="11 12">CDM_5</strain>
    </source>
</reference>
<feature type="domain" description="Mechanosensitive ion channel MscS" evidence="9">
    <location>
        <begin position="215"/>
        <end position="279"/>
    </location>
</feature>
<dbReference type="InterPro" id="IPR049278">
    <property type="entry name" value="MS_channel_C"/>
</dbReference>
<feature type="region of interest" description="Disordered" evidence="7">
    <location>
        <begin position="382"/>
        <end position="410"/>
    </location>
</feature>
<feature type="transmembrane region" description="Helical" evidence="8">
    <location>
        <begin position="168"/>
        <end position="191"/>
    </location>
</feature>
<evidence type="ECO:0000256" key="3">
    <source>
        <dbReference type="ARBA" id="ARBA00022475"/>
    </source>
</evidence>
<evidence type="ECO:0000259" key="9">
    <source>
        <dbReference type="Pfam" id="PF00924"/>
    </source>
</evidence>
<dbReference type="PANTHER" id="PTHR30221:SF20">
    <property type="entry name" value="SMALL-CONDUCTANCE MECHANOSENSITIVE CHANNEL"/>
    <property type="match status" value="1"/>
</dbReference>
<dbReference type="Gene3D" id="2.30.30.60">
    <property type="match status" value="1"/>
</dbReference>
<dbReference type="AlphaFoldDB" id="A0A1H7RJU4"/>
<feature type="transmembrane region" description="Helical" evidence="8">
    <location>
        <begin position="32"/>
        <end position="54"/>
    </location>
</feature>
<dbReference type="SUPFAM" id="SSF82861">
    <property type="entry name" value="Mechanosensitive channel protein MscS (YggB), transmembrane region"/>
    <property type="match status" value="1"/>
</dbReference>
<dbReference type="OrthoDB" id="31543at2157"/>
<evidence type="ECO:0000256" key="8">
    <source>
        <dbReference type="SAM" id="Phobius"/>
    </source>
</evidence>
<name>A0A1H7RJU4_HALLR</name>
<dbReference type="SUPFAM" id="SSF50182">
    <property type="entry name" value="Sm-like ribonucleoproteins"/>
    <property type="match status" value="1"/>
</dbReference>
<dbReference type="Pfam" id="PF00924">
    <property type="entry name" value="MS_channel_2nd"/>
    <property type="match status" value="1"/>
</dbReference>
<dbReference type="InterPro" id="IPR006685">
    <property type="entry name" value="MscS_channel_2nd"/>
</dbReference>
<dbReference type="InterPro" id="IPR023408">
    <property type="entry name" value="MscS_beta-dom_sf"/>
</dbReference>
<evidence type="ECO:0000259" key="10">
    <source>
        <dbReference type="Pfam" id="PF21082"/>
    </source>
</evidence>
<dbReference type="InterPro" id="IPR045275">
    <property type="entry name" value="MscS_archaea/bacteria_type"/>
</dbReference>
<dbReference type="Pfam" id="PF21082">
    <property type="entry name" value="MS_channel_3rd"/>
    <property type="match status" value="1"/>
</dbReference>
<dbReference type="SUPFAM" id="SSF82689">
    <property type="entry name" value="Mechanosensitive channel protein MscS (YggB), C-terminal domain"/>
    <property type="match status" value="1"/>
</dbReference>
<feature type="transmembrane region" description="Helical" evidence="8">
    <location>
        <begin position="95"/>
        <end position="124"/>
    </location>
</feature>
<evidence type="ECO:0000256" key="1">
    <source>
        <dbReference type="ARBA" id="ARBA00004651"/>
    </source>
</evidence>
<feature type="domain" description="Mechanosensitive ion channel MscS C-terminal" evidence="10">
    <location>
        <begin position="287"/>
        <end position="371"/>
    </location>
</feature>
<dbReference type="EMBL" id="FOAD01000006">
    <property type="protein sequence ID" value="SEL59657.1"/>
    <property type="molecule type" value="Genomic_DNA"/>
</dbReference>
<evidence type="ECO:0000256" key="7">
    <source>
        <dbReference type="SAM" id="MobiDB-lite"/>
    </source>
</evidence>
<dbReference type="Gene3D" id="3.30.70.100">
    <property type="match status" value="1"/>
</dbReference>
<feature type="compositionally biased region" description="Polar residues" evidence="7">
    <location>
        <begin position="399"/>
        <end position="410"/>
    </location>
</feature>
<organism evidence="11 12">
    <name type="scientific">Haloferax larsenii</name>
    <dbReference type="NCBI Taxonomy" id="302484"/>
    <lineage>
        <taxon>Archaea</taxon>
        <taxon>Methanobacteriati</taxon>
        <taxon>Methanobacteriota</taxon>
        <taxon>Stenosarchaea group</taxon>
        <taxon>Halobacteria</taxon>
        <taxon>Halobacteriales</taxon>
        <taxon>Haloferacaceae</taxon>
        <taxon>Haloferax</taxon>
    </lineage>
</organism>
<feature type="transmembrane region" description="Helical" evidence="8">
    <location>
        <begin position="130"/>
        <end position="147"/>
    </location>
</feature>
<proteinExistence type="inferred from homology"/>
<accession>A0A1H7RJU4</accession>
<dbReference type="PANTHER" id="PTHR30221">
    <property type="entry name" value="SMALL-CONDUCTANCE MECHANOSENSITIVE CHANNEL"/>
    <property type="match status" value="1"/>
</dbReference>